<evidence type="ECO:0000313" key="1">
    <source>
        <dbReference type="EMBL" id="KAF6149855.1"/>
    </source>
</evidence>
<dbReference type="OrthoDB" id="10546510at2759"/>
<sequence>MDQCSRMKDPGRNWMVFPISYHMVVGGRDQSSRASFFVCIDGVSLEDHIRMAGKSWLRLLKVVQRRRIATLQFRYDCDSMKVDLREVGRMTLGGLLALGYTVVVSYKRASTSVSNGNLSMSFETIDSLGETFMVLRGTDRK</sequence>
<gene>
    <name evidence="1" type="ORF">GIB67_010929</name>
</gene>
<dbReference type="Proteomes" id="UP000541444">
    <property type="component" value="Unassembled WGS sequence"/>
</dbReference>
<feature type="non-terminal residue" evidence="1">
    <location>
        <position position="1"/>
    </location>
</feature>
<organism evidence="1 2">
    <name type="scientific">Kingdonia uniflora</name>
    <dbReference type="NCBI Taxonomy" id="39325"/>
    <lineage>
        <taxon>Eukaryota</taxon>
        <taxon>Viridiplantae</taxon>
        <taxon>Streptophyta</taxon>
        <taxon>Embryophyta</taxon>
        <taxon>Tracheophyta</taxon>
        <taxon>Spermatophyta</taxon>
        <taxon>Magnoliopsida</taxon>
        <taxon>Ranunculales</taxon>
        <taxon>Circaeasteraceae</taxon>
        <taxon>Kingdonia</taxon>
    </lineage>
</organism>
<protein>
    <submittedName>
        <fullName evidence="1">Uncharacterized protein</fullName>
    </submittedName>
</protein>
<reference evidence="1 2" key="1">
    <citation type="journal article" date="2020" name="IScience">
        <title>Genome Sequencing of the Endangered Kingdonia uniflora (Circaeasteraceae, Ranunculales) Reveals Potential Mechanisms of Evolutionary Specialization.</title>
        <authorList>
            <person name="Sun Y."/>
            <person name="Deng T."/>
            <person name="Zhang A."/>
            <person name="Moore M.J."/>
            <person name="Landis J.B."/>
            <person name="Lin N."/>
            <person name="Zhang H."/>
            <person name="Zhang X."/>
            <person name="Huang J."/>
            <person name="Zhang X."/>
            <person name="Sun H."/>
            <person name="Wang H."/>
        </authorList>
    </citation>
    <scope>NUCLEOTIDE SEQUENCE [LARGE SCALE GENOMIC DNA]</scope>
    <source>
        <strain evidence="1">TB1705</strain>
        <tissue evidence="1">Leaf</tissue>
    </source>
</reference>
<dbReference type="AlphaFoldDB" id="A0A7J7M4R2"/>
<evidence type="ECO:0000313" key="2">
    <source>
        <dbReference type="Proteomes" id="UP000541444"/>
    </source>
</evidence>
<name>A0A7J7M4R2_9MAGN</name>
<keyword evidence="2" id="KW-1185">Reference proteome</keyword>
<dbReference type="EMBL" id="JACGCM010001781">
    <property type="protein sequence ID" value="KAF6149855.1"/>
    <property type="molecule type" value="Genomic_DNA"/>
</dbReference>
<comment type="caution">
    <text evidence="1">The sequence shown here is derived from an EMBL/GenBank/DDBJ whole genome shotgun (WGS) entry which is preliminary data.</text>
</comment>
<accession>A0A7J7M4R2</accession>
<proteinExistence type="predicted"/>